<comment type="caution">
    <text evidence="16">The sequence shown here is derived from an EMBL/GenBank/DDBJ whole genome shotgun (WGS) entry which is preliminary data.</text>
</comment>
<evidence type="ECO:0000256" key="4">
    <source>
        <dbReference type="ARBA" id="ARBA00022695"/>
    </source>
</evidence>
<dbReference type="PIRSF" id="PIRSF002811">
    <property type="entry name" value="DnaG"/>
    <property type="match status" value="1"/>
</dbReference>
<feature type="domain" description="Toprim" evidence="15">
    <location>
        <begin position="260"/>
        <end position="342"/>
    </location>
</feature>
<keyword evidence="9" id="KW-0460">Magnesium</keyword>
<dbReference type="SUPFAM" id="SSF56731">
    <property type="entry name" value="DNA primase core"/>
    <property type="match status" value="1"/>
</dbReference>
<dbReference type="PROSITE" id="PS50880">
    <property type="entry name" value="TOPRIM"/>
    <property type="match status" value="1"/>
</dbReference>
<evidence type="ECO:0000256" key="2">
    <source>
        <dbReference type="ARBA" id="ARBA00022515"/>
    </source>
</evidence>
<evidence type="ECO:0000256" key="8">
    <source>
        <dbReference type="ARBA" id="ARBA00022833"/>
    </source>
</evidence>
<comment type="domain">
    <text evidence="12">Contains an N-terminal zinc-binding domain, a central core domain that contains the primase activity, and a C-terminal DnaB-binding domain.</text>
</comment>
<dbReference type="HAMAP" id="MF_00974">
    <property type="entry name" value="DNA_primase_DnaG"/>
    <property type="match status" value="1"/>
</dbReference>
<evidence type="ECO:0000256" key="13">
    <source>
        <dbReference type="PIRNR" id="PIRNR002811"/>
    </source>
</evidence>
<protein>
    <recommendedName>
        <fullName evidence="12 13">DNA primase</fullName>
        <ecNumber evidence="12">2.7.7.101</ecNumber>
    </recommendedName>
</protein>
<dbReference type="Pfam" id="PF08275">
    <property type="entry name" value="DNAG_N"/>
    <property type="match status" value="1"/>
</dbReference>
<dbReference type="Proteomes" id="UP000031307">
    <property type="component" value="Unassembled WGS sequence"/>
</dbReference>
<proteinExistence type="inferred from homology"/>
<evidence type="ECO:0000256" key="10">
    <source>
        <dbReference type="ARBA" id="ARBA00023125"/>
    </source>
</evidence>
<keyword evidence="8 12" id="KW-0862">Zinc</keyword>
<dbReference type="InterPro" id="IPR013264">
    <property type="entry name" value="DNAG_N"/>
</dbReference>
<dbReference type="Gene3D" id="3.40.1360.10">
    <property type="match status" value="1"/>
</dbReference>
<dbReference type="SMART" id="SM00400">
    <property type="entry name" value="ZnF_CHCC"/>
    <property type="match status" value="1"/>
</dbReference>
<evidence type="ECO:0000256" key="1">
    <source>
        <dbReference type="ARBA" id="ARBA00022478"/>
    </source>
</evidence>
<dbReference type="InterPro" id="IPR050219">
    <property type="entry name" value="DnaG_primase"/>
</dbReference>
<organism evidence="16 17">
    <name type="scientific">Parachlamydia acanthamoebae</name>
    <dbReference type="NCBI Taxonomy" id="83552"/>
    <lineage>
        <taxon>Bacteria</taxon>
        <taxon>Pseudomonadati</taxon>
        <taxon>Chlamydiota</taxon>
        <taxon>Chlamydiia</taxon>
        <taxon>Parachlamydiales</taxon>
        <taxon>Parachlamydiaceae</taxon>
        <taxon>Parachlamydia</taxon>
    </lineage>
</organism>
<dbReference type="GO" id="GO:0000428">
    <property type="term" value="C:DNA-directed RNA polymerase complex"/>
    <property type="evidence" value="ECO:0007669"/>
    <property type="project" value="UniProtKB-KW"/>
</dbReference>
<comment type="subunit">
    <text evidence="12">Monomer. Interacts with DnaB.</text>
</comment>
<dbReference type="GO" id="GO:0005524">
    <property type="term" value="F:ATP binding"/>
    <property type="evidence" value="ECO:0007669"/>
    <property type="project" value="InterPro"/>
</dbReference>
<evidence type="ECO:0000256" key="7">
    <source>
        <dbReference type="ARBA" id="ARBA00022771"/>
    </source>
</evidence>
<keyword evidence="1 12" id="KW-0240">DNA-directed RNA polymerase</keyword>
<dbReference type="GO" id="GO:0003678">
    <property type="term" value="F:DNA helicase activity"/>
    <property type="evidence" value="ECO:0007669"/>
    <property type="project" value="InterPro"/>
</dbReference>
<dbReference type="GO" id="GO:0005737">
    <property type="term" value="C:cytoplasm"/>
    <property type="evidence" value="ECO:0007669"/>
    <property type="project" value="TreeGrafter"/>
</dbReference>
<evidence type="ECO:0000256" key="12">
    <source>
        <dbReference type="HAMAP-Rule" id="MF_00974"/>
    </source>
</evidence>
<dbReference type="InterPro" id="IPR034151">
    <property type="entry name" value="TOPRIM_DnaG_bac"/>
</dbReference>
<dbReference type="Gene3D" id="3.90.580.10">
    <property type="entry name" value="Zinc finger, CHC2-type domain"/>
    <property type="match status" value="1"/>
</dbReference>
<dbReference type="SMART" id="SM00493">
    <property type="entry name" value="TOPRIM"/>
    <property type="match status" value="1"/>
</dbReference>
<evidence type="ECO:0000256" key="9">
    <source>
        <dbReference type="ARBA" id="ARBA00022842"/>
    </source>
</evidence>
<accession>A0A0C1EAK4</accession>
<dbReference type="InterPro" id="IPR036185">
    <property type="entry name" value="DNA_heli_DnaB-like_N_sf"/>
</dbReference>
<evidence type="ECO:0000313" key="16">
    <source>
        <dbReference type="EMBL" id="KIA78102.1"/>
    </source>
</evidence>
<dbReference type="InterPro" id="IPR019475">
    <property type="entry name" value="DNA_primase_DnaB-bd"/>
</dbReference>
<evidence type="ECO:0000256" key="5">
    <source>
        <dbReference type="ARBA" id="ARBA00022705"/>
    </source>
</evidence>
<dbReference type="NCBIfam" id="TIGR01391">
    <property type="entry name" value="dnaG"/>
    <property type="match status" value="1"/>
</dbReference>
<reference evidence="16 17" key="1">
    <citation type="journal article" date="2014" name="Mol. Biol. Evol.">
        <title>Massive expansion of Ubiquitination-related gene families within the Chlamydiae.</title>
        <authorList>
            <person name="Domman D."/>
            <person name="Collingro A."/>
            <person name="Lagkouvardos I."/>
            <person name="Gehre L."/>
            <person name="Weinmaier T."/>
            <person name="Rattei T."/>
            <person name="Subtil A."/>
            <person name="Horn M."/>
        </authorList>
    </citation>
    <scope>NUCLEOTIDE SEQUENCE [LARGE SCALE GENOMIC DNA]</scope>
    <source>
        <strain evidence="16 17">OEW1</strain>
    </source>
</reference>
<comment type="function">
    <text evidence="12 13">RNA polymerase that catalyzes the synthesis of short RNA molecules used as primers for DNA polymerase during DNA replication.</text>
</comment>
<keyword evidence="2 12" id="KW-0639">Primosome</keyword>
<evidence type="ECO:0000256" key="14">
    <source>
        <dbReference type="PIRSR" id="PIRSR002811-1"/>
    </source>
</evidence>
<dbReference type="Pfam" id="PF01807">
    <property type="entry name" value="Zn_ribbon_DnaG"/>
    <property type="match status" value="1"/>
</dbReference>
<gene>
    <name evidence="12 16" type="primary">dnaG</name>
    <name evidence="16" type="ORF">DB43_EW00120</name>
</gene>
<dbReference type="EMBL" id="JSAM01000041">
    <property type="protein sequence ID" value="KIA78102.1"/>
    <property type="molecule type" value="Genomic_DNA"/>
</dbReference>
<comment type="catalytic activity">
    <reaction evidence="12">
        <text>ssDNA + n NTP = ssDNA/pppN(pN)n-1 hybrid + (n-1) diphosphate.</text>
        <dbReference type="EC" id="2.7.7.101"/>
    </reaction>
</comment>
<comment type="cofactor">
    <cofactor evidence="12 13 14">
        <name>Zn(2+)</name>
        <dbReference type="ChEBI" id="CHEBI:29105"/>
    </cofactor>
    <text evidence="12 13 14">Binds 1 zinc ion per monomer.</text>
</comment>
<sequence length="602" mass="68194">MKMPVFTKESLETLRQRIDLVDVLSAHLDLKRAGASYKSLCPFHDEKSASFVVQKGDSHYHCFGCGAHGDAIHFLMNHLKMSFLEAVEYLANRFHVHLDQVENGEETKTINKARLREALALAAEFYHFALLHTPEGHQGLQYLYKRGIDLAFIQHFKIGFAPPFGMLRKVLHARSISDDAMLEAGLIIETKEGKKKDFFYDRILFPIHHPTGGVIGFSGRKFKEETFGGKYVNTAETPLFKKSRVLFGLNYCRKRIAKERRAIIVEGQVDALRLIYSGFNMTVAGQGTAFGEGHVKELMQLGVQVVYLALDPDGAGQEAAAKIGNLFQKEGVDVKIVALPLGMDPDIFLREKGPESFQILLQKSVDYLSFLVTHLSKKFNSASPAGKSELVQTVTEQIQKWNHPVMVHESLRQLAHLMQVPENMVNQGVLPRSSHAFMKKGASIGTAAQVDPDRILECDLLRWMLLMGETHPHFIEMVCLNLKVEDFYHLVCGRLFTAFLEGYKNQKVPDLLSLAIAIDDEEGQTLISEILEKKINKDKAEGYFKETVQRILDRNWMKMREEIKMKIQSGQLSDDEALDLAKRFDELKRNPPQLKVIIPTKE</sequence>
<dbReference type="InterPro" id="IPR006171">
    <property type="entry name" value="TOPRIM_dom"/>
</dbReference>
<keyword evidence="7 12" id="KW-0863">Zinc-finger</keyword>
<dbReference type="GO" id="GO:0008270">
    <property type="term" value="F:zinc ion binding"/>
    <property type="evidence" value="ECO:0007669"/>
    <property type="project" value="UniProtKB-UniRule"/>
</dbReference>
<dbReference type="GO" id="GO:0003677">
    <property type="term" value="F:DNA binding"/>
    <property type="evidence" value="ECO:0007669"/>
    <property type="project" value="UniProtKB-KW"/>
</dbReference>
<evidence type="ECO:0000313" key="17">
    <source>
        <dbReference type="Proteomes" id="UP000031307"/>
    </source>
</evidence>
<dbReference type="Pfam" id="PF10410">
    <property type="entry name" value="DnaB_bind"/>
    <property type="match status" value="1"/>
</dbReference>
<evidence type="ECO:0000256" key="11">
    <source>
        <dbReference type="ARBA" id="ARBA00023163"/>
    </source>
</evidence>
<dbReference type="PANTHER" id="PTHR30313:SF2">
    <property type="entry name" value="DNA PRIMASE"/>
    <property type="match status" value="1"/>
</dbReference>
<dbReference type="SUPFAM" id="SSF48024">
    <property type="entry name" value="N-terminal domain of DnaB helicase"/>
    <property type="match status" value="1"/>
</dbReference>
<dbReference type="CDD" id="cd03364">
    <property type="entry name" value="TOPRIM_DnaG_primases"/>
    <property type="match status" value="1"/>
</dbReference>
<keyword evidence="10 12" id="KW-0238">DNA-binding</keyword>
<dbReference type="Gene3D" id="3.90.980.10">
    <property type="entry name" value="DNA primase, catalytic core, N-terminal domain"/>
    <property type="match status" value="1"/>
</dbReference>
<dbReference type="Gene3D" id="1.10.860.10">
    <property type="entry name" value="DNAb Helicase, Chain A"/>
    <property type="match status" value="1"/>
</dbReference>
<dbReference type="InterPro" id="IPR016136">
    <property type="entry name" value="DNA_helicase_N/primase_C"/>
</dbReference>
<dbReference type="Pfam" id="PF13155">
    <property type="entry name" value="Toprim_2"/>
    <property type="match status" value="1"/>
</dbReference>
<dbReference type="InterPro" id="IPR030846">
    <property type="entry name" value="DnaG_bac"/>
</dbReference>
<evidence type="ECO:0000256" key="6">
    <source>
        <dbReference type="ARBA" id="ARBA00022723"/>
    </source>
</evidence>
<name>A0A0C1EAK4_9BACT</name>
<dbReference type="GO" id="GO:0003899">
    <property type="term" value="F:DNA-directed RNA polymerase activity"/>
    <property type="evidence" value="ECO:0007669"/>
    <property type="project" value="UniProtKB-UniRule"/>
</dbReference>
<dbReference type="InterPro" id="IPR002694">
    <property type="entry name" value="Znf_CHC2"/>
</dbReference>
<dbReference type="EC" id="2.7.7.101" evidence="12"/>
<dbReference type="GO" id="GO:1990077">
    <property type="term" value="C:primosome complex"/>
    <property type="evidence" value="ECO:0007669"/>
    <property type="project" value="UniProtKB-KW"/>
</dbReference>
<keyword evidence="6 12" id="KW-0479">Metal-binding</keyword>
<comment type="similarity">
    <text evidence="12 13">Belongs to the DnaG primase family.</text>
</comment>
<dbReference type="GO" id="GO:0006269">
    <property type="term" value="P:DNA replication, synthesis of primer"/>
    <property type="evidence" value="ECO:0007669"/>
    <property type="project" value="UniProtKB-UniRule"/>
</dbReference>
<dbReference type="FunFam" id="3.90.580.10:FF:000001">
    <property type="entry name" value="DNA primase"/>
    <property type="match status" value="1"/>
</dbReference>
<dbReference type="InterPro" id="IPR006295">
    <property type="entry name" value="DNA_primase_DnaG"/>
</dbReference>
<evidence type="ECO:0000256" key="3">
    <source>
        <dbReference type="ARBA" id="ARBA00022679"/>
    </source>
</evidence>
<keyword evidence="4 12" id="KW-0548">Nucleotidyltransferase</keyword>
<keyword evidence="5 12" id="KW-0235">DNA replication</keyword>
<keyword evidence="11 12" id="KW-0804">Transcription</keyword>
<dbReference type="PANTHER" id="PTHR30313">
    <property type="entry name" value="DNA PRIMASE"/>
    <property type="match status" value="1"/>
</dbReference>
<dbReference type="SUPFAM" id="SSF57783">
    <property type="entry name" value="Zinc beta-ribbon"/>
    <property type="match status" value="1"/>
</dbReference>
<dbReference type="InterPro" id="IPR036977">
    <property type="entry name" value="DNA_primase_Znf_CHC2"/>
</dbReference>
<dbReference type="AlphaFoldDB" id="A0A0C1EAK4"/>
<evidence type="ECO:0000259" key="15">
    <source>
        <dbReference type="PROSITE" id="PS50880"/>
    </source>
</evidence>
<keyword evidence="3 12" id="KW-0808">Transferase</keyword>
<feature type="zinc finger region" description="CHC2-type" evidence="12 14">
    <location>
        <begin position="41"/>
        <end position="65"/>
    </location>
</feature>
<dbReference type="PATRIC" id="fig|83552.4.peg.708"/>
<dbReference type="InterPro" id="IPR037068">
    <property type="entry name" value="DNA_primase_core_N_sf"/>
</dbReference>